<dbReference type="Pfam" id="PF12802">
    <property type="entry name" value="MarR_2"/>
    <property type="match status" value="1"/>
</dbReference>
<evidence type="ECO:0000259" key="4">
    <source>
        <dbReference type="PROSITE" id="PS50995"/>
    </source>
</evidence>
<dbReference type="InterPro" id="IPR023187">
    <property type="entry name" value="Tscrpt_reg_MarR-type_CS"/>
</dbReference>
<keyword evidence="3" id="KW-0804">Transcription</keyword>
<organism evidence="5 6">
    <name type="scientific">Prosthecomicrobium pneumaticum</name>
    <dbReference type="NCBI Taxonomy" id="81895"/>
    <lineage>
        <taxon>Bacteria</taxon>
        <taxon>Pseudomonadati</taxon>
        <taxon>Pseudomonadota</taxon>
        <taxon>Alphaproteobacteria</taxon>
        <taxon>Hyphomicrobiales</taxon>
        <taxon>Kaistiaceae</taxon>
        <taxon>Prosthecomicrobium</taxon>
    </lineage>
</organism>
<evidence type="ECO:0000313" key="6">
    <source>
        <dbReference type="Proteomes" id="UP000523821"/>
    </source>
</evidence>
<accession>A0A7W9FKM8</accession>
<dbReference type="GO" id="GO:0003700">
    <property type="term" value="F:DNA-binding transcription factor activity"/>
    <property type="evidence" value="ECO:0007669"/>
    <property type="project" value="InterPro"/>
</dbReference>
<proteinExistence type="predicted"/>
<dbReference type="InterPro" id="IPR036390">
    <property type="entry name" value="WH_DNA-bd_sf"/>
</dbReference>
<name>A0A7W9FKM8_9HYPH</name>
<sequence length="157" mass="17190">MSPPEATETERALQAGFGALVAQTARLWRRAVDRELQPFGLTEATWLPLLRLSRAARPMRQKDLAASLSLDGSSVVRLIDALAAAGLVERREDEEDRRARTIVLTAAGRETVAPVEAVAARVRRTLLADIPDEDLAAAARTLERINRVLERGEEEAA</sequence>
<dbReference type="PANTHER" id="PTHR33164">
    <property type="entry name" value="TRANSCRIPTIONAL REGULATOR, MARR FAMILY"/>
    <property type="match status" value="1"/>
</dbReference>
<gene>
    <name evidence="5" type="ORF">GGQ63_001809</name>
</gene>
<dbReference type="SUPFAM" id="SSF46785">
    <property type="entry name" value="Winged helix' DNA-binding domain"/>
    <property type="match status" value="1"/>
</dbReference>
<dbReference type="InterPro" id="IPR039422">
    <property type="entry name" value="MarR/SlyA-like"/>
</dbReference>
<evidence type="ECO:0000256" key="3">
    <source>
        <dbReference type="ARBA" id="ARBA00023163"/>
    </source>
</evidence>
<evidence type="ECO:0000256" key="1">
    <source>
        <dbReference type="ARBA" id="ARBA00023015"/>
    </source>
</evidence>
<dbReference type="PROSITE" id="PS50995">
    <property type="entry name" value="HTH_MARR_2"/>
    <property type="match status" value="1"/>
</dbReference>
<evidence type="ECO:0000256" key="2">
    <source>
        <dbReference type="ARBA" id="ARBA00023125"/>
    </source>
</evidence>
<feature type="domain" description="HTH marR-type" evidence="4">
    <location>
        <begin position="14"/>
        <end position="147"/>
    </location>
</feature>
<reference evidence="5 6" key="1">
    <citation type="submission" date="2020-08" db="EMBL/GenBank/DDBJ databases">
        <title>Genomic Encyclopedia of Type Strains, Phase IV (KMG-IV): sequencing the most valuable type-strain genomes for metagenomic binning, comparative biology and taxonomic classification.</title>
        <authorList>
            <person name="Goeker M."/>
        </authorList>
    </citation>
    <scope>NUCLEOTIDE SEQUENCE [LARGE SCALE GENOMIC DNA]</scope>
    <source>
        <strain evidence="5 6">DSM 16268</strain>
    </source>
</reference>
<dbReference type="SMART" id="SM00347">
    <property type="entry name" value="HTH_MARR"/>
    <property type="match status" value="1"/>
</dbReference>
<evidence type="ECO:0000313" key="5">
    <source>
        <dbReference type="EMBL" id="MBB5752755.1"/>
    </source>
</evidence>
<dbReference type="PANTHER" id="PTHR33164:SF64">
    <property type="entry name" value="TRANSCRIPTIONAL REGULATOR SLYA"/>
    <property type="match status" value="1"/>
</dbReference>
<comment type="caution">
    <text evidence="5">The sequence shown here is derived from an EMBL/GenBank/DDBJ whole genome shotgun (WGS) entry which is preliminary data.</text>
</comment>
<dbReference type="PROSITE" id="PS01117">
    <property type="entry name" value="HTH_MARR_1"/>
    <property type="match status" value="1"/>
</dbReference>
<dbReference type="Proteomes" id="UP000523821">
    <property type="component" value="Unassembled WGS sequence"/>
</dbReference>
<dbReference type="GO" id="GO:0006950">
    <property type="term" value="P:response to stress"/>
    <property type="evidence" value="ECO:0007669"/>
    <property type="project" value="TreeGrafter"/>
</dbReference>
<protein>
    <submittedName>
        <fullName evidence="5">MarR family transcriptional regulator for hemolysin</fullName>
    </submittedName>
</protein>
<keyword evidence="1" id="KW-0805">Transcription regulation</keyword>
<dbReference type="InterPro" id="IPR000835">
    <property type="entry name" value="HTH_MarR-typ"/>
</dbReference>
<keyword evidence="2" id="KW-0238">DNA-binding</keyword>
<dbReference type="InterPro" id="IPR036388">
    <property type="entry name" value="WH-like_DNA-bd_sf"/>
</dbReference>
<dbReference type="EMBL" id="JACHOO010000003">
    <property type="protein sequence ID" value="MBB5752755.1"/>
    <property type="molecule type" value="Genomic_DNA"/>
</dbReference>
<dbReference type="AlphaFoldDB" id="A0A7W9FKM8"/>
<dbReference type="RefSeq" id="WP_183854838.1">
    <property type="nucleotide sequence ID" value="NZ_JACHOO010000003.1"/>
</dbReference>
<dbReference type="Gene3D" id="1.10.10.10">
    <property type="entry name" value="Winged helix-like DNA-binding domain superfamily/Winged helix DNA-binding domain"/>
    <property type="match status" value="1"/>
</dbReference>
<dbReference type="GO" id="GO:0003677">
    <property type="term" value="F:DNA binding"/>
    <property type="evidence" value="ECO:0007669"/>
    <property type="project" value="UniProtKB-KW"/>
</dbReference>
<dbReference type="PRINTS" id="PR00598">
    <property type="entry name" value="HTHMARR"/>
</dbReference>
<keyword evidence="6" id="KW-1185">Reference proteome</keyword>